<dbReference type="PANTHER" id="PTHR24361:SF613">
    <property type="entry name" value="NUCLEAR RECEPTOR-BINDING PROTEIN-RELATED"/>
    <property type="match status" value="1"/>
</dbReference>
<dbReference type="InterPro" id="IPR011009">
    <property type="entry name" value="Kinase-like_dom_sf"/>
</dbReference>
<accession>A0ABZ2RRS1</accession>
<keyword evidence="6" id="KW-0418">Kinase</keyword>
<evidence type="ECO:0000313" key="7">
    <source>
        <dbReference type="Proteomes" id="UP001477443"/>
    </source>
</evidence>
<proteinExistence type="predicted"/>
<organism evidence="6 7">
    <name type="scientific">Mycoplasmopsis felifaucium</name>
    <dbReference type="NCBI Taxonomy" id="35768"/>
    <lineage>
        <taxon>Bacteria</taxon>
        <taxon>Bacillati</taxon>
        <taxon>Mycoplasmatota</taxon>
        <taxon>Mycoplasmoidales</taxon>
        <taxon>Metamycoplasmataceae</taxon>
        <taxon>Mycoplasmopsis</taxon>
    </lineage>
</organism>
<feature type="domain" description="Protein kinase" evidence="5">
    <location>
        <begin position="12"/>
        <end position="278"/>
    </location>
</feature>
<reference evidence="6" key="1">
    <citation type="submission" date="2024-03" db="EMBL/GenBank/DDBJ databases">
        <title>Complete genome sequence of Mycoplasma felifaucium Z921 isolated from the trachea of a cheetah.</title>
        <authorList>
            <person name="Spergser J."/>
        </authorList>
    </citation>
    <scope>NUCLEOTIDE SEQUENCE [LARGE SCALE GENOMIC DNA]</scope>
    <source>
        <strain evidence="6">Z921</strain>
    </source>
</reference>
<keyword evidence="4" id="KW-1133">Transmembrane helix</keyword>
<dbReference type="EMBL" id="CP148067">
    <property type="protein sequence ID" value="WXL28917.1"/>
    <property type="molecule type" value="Genomic_DNA"/>
</dbReference>
<dbReference type="RefSeq" id="WP_338822472.1">
    <property type="nucleotide sequence ID" value="NZ_CP148067.1"/>
</dbReference>
<dbReference type="InterPro" id="IPR008271">
    <property type="entry name" value="Ser/Thr_kinase_AS"/>
</dbReference>
<dbReference type="SMART" id="SM00220">
    <property type="entry name" value="S_TKc"/>
    <property type="match status" value="1"/>
</dbReference>
<keyword evidence="4" id="KW-0472">Membrane</keyword>
<dbReference type="GO" id="GO:0004674">
    <property type="term" value="F:protein serine/threonine kinase activity"/>
    <property type="evidence" value="ECO:0007669"/>
    <property type="project" value="UniProtKB-EC"/>
</dbReference>
<dbReference type="CDD" id="cd14014">
    <property type="entry name" value="STKc_PknB_like"/>
    <property type="match status" value="1"/>
</dbReference>
<keyword evidence="2 3" id="KW-0067">ATP-binding</keyword>
<evidence type="ECO:0000313" key="6">
    <source>
        <dbReference type="EMBL" id="WXL28917.1"/>
    </source>
</evidence>
<dbReference type="EC" id="2.7.11.1" evidence="6"/>
<sequence length="335" mass="38548">MIKASSKVFNKYKIIKTIGSGGFSLVYQVELINDPSPIKAKYALKYFNLDEKSADRESSLNRFKQEIQIMQKVHSEFFPKYIDSYFGDDEQYLVMEYVEGTNLRDLIRKNGKIIQKEAVNYLEQLCDAVHELHTNKIVHRDIKSHNIMITKNKNVKLLDFGLSLAPESQRFTQTTKIVGSVYYMAPELCNVNNKPNEKTDIYALGILLYELLIGQYPIQGNNAKETLTKQKHSPMPRLTDYIAAPQSLENVIIKATAKDPNKRYPSAWHMKDDLKTVFDTNRIYEKPLNIRKIKQKKTMTEIINSKEFLISMIVLIVIVIVIALVTMFAILNKGA</sequence>
<protein>
    <submittedName>
        <fullName evidence="6">Serine/threonine-protein kinase</fullName>
        <ecNumber evidence="6">2.7.11.1</ecNumber>
    </submittedName>
</protein>
<dbReference type="Proteomes" id="UP001477443">
    <property type="component" value="Chromosome"/>
</dbReference>
<dbReference type="PROSITE" id="PS50011">
    <property type="entry name" value="PROTEIN_KINASE_DOM"/>
    <property type="match status" value="1"/>
</dbReference>
<keyword evidence="1 3" id="KW-0547">Nucleotide-binding</keyword>
<feature type="binding site" evidence="3">
    <location>
        <position position="45"/>
    </location>
    <ligand>
        <name>ATP</name>
        <dbReference type="ChEBI" id="CHEBI:30616"/>
    </ligand>
</feature>
<gene>
    <name evidence="6" type="ORF">WG617_02755</name>
</gene>
<keyword evidence="4" id="KW-0812">Transmembrane</keyword>
<dbReference type="InterPro" id="IPR000719">
    <property type="entry name" value="Prot_kinase_dom"/>
</dbReference>
<keyword evidence="7" id="KW-1185">Reference proteome</keyword>
<dbReference type="PANTHER" id="PTHR24361">
    <property type="entry name" value="MITOGEN-ACTIVATED KINASE KINASE KINASE"/>
    <property type="match status" value="1"/>
</dbReference>
<dbReference type="InterPro" id="IPR017441">
    <property type="entry name" value="Protein_kinase_ATP_BS"/>
</dbReference>
<dbReference type="InterPro" id="IPR053235">
    <property type="entry name" value="Ser_Thr_kinase"/>
</dbReference>
<feature type="transmembrane region" description="Helical" evidence="4">
    <location>
        <begin position="308"/>
        <end position="331"/>
    </location>
</feature>
<dbReference type="Gene3D" id="1.10.510.10">
    <property type="entry name" value="Transferase(Phosphotransferase) domain 1"/>
    <property type="match status" value="1"/>
</dbReference>
<dbReference type="PROSITE" id="PS00107">
    <property type="entry name" value="PROTEIN_KINASE_ATP"/>
    <property type="match status" value="1"/>
</dbReference>
<name>A0ABZ2RRS1_9BACT</name>
<evidence type="ECO:0000259" key="5">
    <source>
        <dbReference type="PROSITE" id="PS50011"/>
    </source>
</evidence>
<evidence type="ECO:0000256" key="1">
    <source>
        <dbReference type="ARBA" id="ARBA00022741"/>
    </source>
</evidence>
<evidence type="ECO:0000256" key="2">
    <source>
        <dbReference type="ARBA" id="ARBA00022840"/>
    </source>
</evidence>
<dbReference type="PROSITE" id="PS00108">
    <property type="entry name" value="PROTEIN_KINASE_ST"/>
    <property type="match status" value="1"/>
</dbReference>
<dbReference type="SUPFAM" id="SSF56112">
    <property type="entry name" value="Protein kinase-like (PK-like)"/>
    <property type="match status" value="1"/>
</dbReference>
<evidence type="ECO:0000256" key="3">
    <source>
        <dbReference type="PROSITE-ProRule" id="PRU10141"/>
    </source>
</evidence>
<keyword evidence="6" id="KW-0808">Transferase</keyword>
<dbReference type="Pfam" id="PF00069">
    <property type="entry name" value="Pkinase"/>
    <property type="match status" value="1"/>
</dbReference>
<evidence type="ECO:0000256" key="4">
    <source>
        <dbReference type="SAM" id="Phobius"/>
    </source>
</evidence>